<sequence>MEKIEQPEAINSCPAEGVVLYEHPKEDRVREPWAERGGEMAAREKGERGPKEGVTQSVREKEDGEREPWAEKEGEKEEQKEVDGGGPAKKGVGLHEPTKGEGKREPRAAEGGKGRKEEKGGAGREGAAGSGQEGGSGGEGRKERGEGGGKDGEKKEEEKKEEEEDAEALEGLTGNIVGAALDKMARTEAQARTGGTTVLHLSTTGPRGEHANYSVLVAGRHSTTASSSIHLDVRGAEVRLSVVRVDASSGAAVRLGDPWELVDATVARALTARIRALAASKRLPSYPLVASAVRFLARRGLRPLVRAAARPEARGSEKWDPFDPPPLSDYNRRKREKTKKDAVVALAYHNEKRHAIRTEAEARGEILSDKEVDLIRREQQRAAERARQEMKEAMKMAKLAETLADTRQLSIPCYRIYRNLTVLLQLNGAGDSKLTSKWRALAQVMSKRVGILRDAIEKVAPRLTPAIAADPTRRRTIRVRYPFIIGVTVADTAFMVKGGAILDGFDPLMTLAEGFGQTIADEYHQIRPNKVVETPDHADDYDEFRGYGIECGGAHSPAGHPCVGVHGDEGVPDLSRIERRHVCERLTGSLDVLCQHPLSSVFYYHQRIETSPSIDPTEDPISPPRSSPTSLPSSHSHYYFRSRFVIIYLSFIHTVPPTSTRGTSQTVYAFPAP</sequence>
<feature type="compositionally biased region" description="Basic and acidic residues" evidence="2">
    <location>
        <begin position="58"/>
        <end position="83"/>
    </location>
</feature>
<evidence type="ECO:0000256" key="2">
    <source>
        <dbReference type="SAM" id="MobiDB-lite"/>
    </source>
</evidence>
<keyword evidence="1" id="KW-0175">Coiled coil</keyword>
<keyword evidence="4" id="KW-1185">Reference proteome</keyword>
<accession>A0A8R1Y6H2</accession>
<feature type="compositionally biased region" description="Basic and acidic residues" evidence="2">
    <location>
        <begin position="96"/>
        <end position="122"/>
    </location>
</feature>
<name>A0A2A6CCA0_PRIPA</name>
<feature type="compositionally biased region" description="Acidic residues" evidence="2">
    <location>
        <begin position="159"/>
        <end position="168"/>
    </location>
</feature>
<reference evidence="3" key="2">
    <citation type="submission" date="2022-06" db="UniProtKB">
        <authorList>
            <consortium name="EnsemblMetazoa"/>
        </authorList>
    </citation>
    <scope>IDENTIFICATION</scope>
    <source>
        <strain evidence="3">PS312</strain>
    </source>
</reference>
<dbReference type="Proteomes" id="UP000005239">
    <property type="component" value="Unassembled WGS sequence"/>
</dbReference>
<feature type="compositionally biased region" description="Basic and acidic residues" evidence="2">
    <location>
        <begin position="139"/>
        <end position="158"/>
    </location>
</feature>
<feature type="region of interest" description="Disordered" evidence="2">
    <location>
        <begin position="612"/>
        <end position="634"/>
    </location>
</feature>
<evidence type="ECO:0000256" key="1">
    <source>
        <dbReference type="SAM" id="Coils"/>
    </source>
</evidence>
<feature type="region of interest" description="Disordered" evidence="2">
    <location>
        <begin position="1"/>
        <end position="174"/>
    </location>
</feature>
<gene>
    <name evidence="3" type="primary">WBGene00089740</name>
</gene>
<feature type="compositionally biased region" description="Basic and acidic residues" evidence="2">
    <location>
        <begin position="22"/>
        <end position="51"/>
    </location>
</feature>
<reference evidence="4" key="1">
    <citation type="journal article" date="2008" name="Nat. Genet.">
        <title>The Pristionchus pacificus genome provides a unique perspective on nematode lifestyle and parasitism.</title>
        <authorList>
            <person name="Dieterich C."/>
            <person name="Clifton S.W."/>
            <person name="Schuster L.N."/>
            <person name="Chinwalla A."/>
            <person name="Delehaunty K."/>
            <person name="Dinkelacker I."/>
            <person name="Fulton L."/>
            <person name="Fulton R."/>
            <person name="Godfrey J."/>
            <person name="Minx P."/>
            <person name="Mitreva M."/>
            <person name="Roeseler W."/>
            <person name="Tian H."/>
            <person name="Witte H."/>
            <person name="Yang S.P."/>
            <person name="Wilson R.K."/>
            <person name="Sommer R.J."/>
        </authorList>
    </citation>
    <scope>NUCLEOTIDE SEQUENCE [LARGE SCALE GENOMIC DNA]</scope>
    <source>
        <strain evidence="4">PS312</strain>
    </source>
</reference>
<dbReference type="EnsemblMetazoa" id="PPA00186.1">
    <property type="protein sequence ID" value="PPA00186.1"/>
    <property type="gene ID" value="WBGene00089740"/>
</dbReference>
<feature type="coiled-coil region" evidence="1">
    <location>
        <begin position="376"/>
        <end position="403"/>
    </location>
</feature>
<proteinExistence type="predicted"/>
<evidence type="ECO:0000313" key="3">
    <source>
        <dbReference type="EnsemblMetazoa" id="PPA00186.1"/>
    </source>
</evidence>
<protein>
    <submittedName>
        <fullName evidence="3">Uncharacterized protein</fullName>
    </submittedName>
</protein>
<feature type="region of interest" description="Disordered" evidence="2">
    <location>
        <begin position="313"/>
        <end position="335"/>
    </location>
</feature>
<organism evidence="3 4">
    <name type="scientific">Pristionchus pacificus</name>
    <name type="common">Parasitic nematode worm</name>
    <dbReference type="NCBI Taxonomy" id="54126"/>
    <lineage>
        <taxon>Eukaryota</taxon>
        <taxon>Metazoa</taxon>
        <taxon>Ecdysozoa</taxon>
        <taxon>Nematoda</taxon>
        <taxon>Chromadorea</taxon>
        <taxon>Rhabditida</taxon>
        <taxon>Rhabditina</taxon>
        <taxon>Diplogasteromorpha</taxon>
        <taxon>Diplogasteroidea</taxon>
        <taxon>Neodiplogasteridae</taxon>
        <taxon>Pristionchus</taxon>
    </lineage>
</organism>
<feature type="compositionally biased region" description="Gly residues" evidence="2">
    <location>
        <begin position="123"/>
        <end position="138"/>
    </location>
</feature>
<evidence type="ECO:0000313" key="4">
    <source>
        <dbReference type="Proteomes" id="UP000005239"/>
    </source>
</evidence>
<accession>A0A2A6CCA0</accession>
<dbReference type="AlphaFoldDB" id="A0A2A6CCA0"/>